<organism evidence="1 2">
    <name type="scientific">Cricetulus griseus</name>
    <name type="common">Chinese hamster</name>
    <name type="synonym">Cricetulus barabensis griseus</name>
    <dbReference type="NCBI Taxonomy" id="10029"/>
    <lineage>
        <taxon>Eukaryota</taxon>
        <taxon>Metazoa</taxon>
        <taxon>Chordata</taxon>
        <taxon>Craniata</taxon>
        <taxon>Vertebrata</taxon>
        <taxon>Euteleostomi</taxon>
        <taxon>Mammalia</taxon>
        <taxon>Eutheria</taxon>
        <taxon>Euarchontoglires</taxon>
        <taxon>Glires</taxon>
        <taxon>Rodentia</taxon>
        <taxon>Myomorpha</taxon>
        <taxon>Muroidea</taxon>
        <taxon>Cricetidae</taxon>
        <taxon>Cricetinae</taxon>
        <taxon>Cricetulus</taxon>
    </lineage>
</organism>
<dbReference type="AlphaFoldDB" id="G3I751"/>
<dbReference type="EMBL" id="JH001408">
    <property type="protein sequence ID" value="EGV98425.1"/>
    <property type="molecule type" value="Genomic_DNA"/>
</dbReference>
<protein>
    <submittedName>
        <fullName evidence="1">Uncharacterized protein</fullName>
    </submittedName>
</protein>
<reference evidence="2" key="1">
    <citation type="journal article" date="2011" name="Nat. Biotechnol.">
        <title>The genomic sequence of the Chinese hamster ovary (CHO)-K1 cell line.</title>
        <authorList>
            <person name="Xu X."/>
            <person name="Nagarajan H."/>
            <person name="Lewis N.E."/>
            <person name="Pan S."/>
            <person name="Cai Z."/>
            <person name="Liu X."/>
            <person name="Chen W."/>
            <person name="Xie M."/>
            <person name="Wang W."/>
            <person name="Hammond S."/>
            <person name="Andersen M.R."/>
            <person name="Neff N."/>
            <person name="Passarelli B."/>
            <person name="Koh W."/>
            <person name="Fan H.C."/>
            <person name="Wang J."/>
            <person name="Gui Y."/>
            <person name="Lee K.H."/>
            <person name="Betenbaugh M.J."/>
            <person name="Quake S.R."/>
            <person name="Famili I."/>
            <person name="Palsson B.O."/>
            <person name="Wang J."/>
        </authorList>
    </citation>
    <scope>NUCLEOTIDE SEQUENCE [LARGE SCALE GENOMIC DNA]</scope>
    <source>
        <strain evidence="2">CHO K1 cell line</strain>
    </source>
</reference>
<proteinExistence type="predicted"/>
<name>G3I751_CRIGR</name>
<accession>G3I751</accession>
<gene>
    <name evidence="1" type="ORF">I79_019336</name>
</gene>
<evidence type="ECO:0000313" key="2">
    <source>
        <dbReference type="Proteomes" id="UP000001075"/>
    </source>
</evidence>
<sequence length="61" mass="7188">MAGTRTHTFTGTHLHRGIEEENRWAAFVSWKDENDKHQNLLHIHWVTLDLCYICDKIVEIG</sequence>
<evidence type="ECO:0000313" key="1">
    <source>
        <dbReference type="EMBL" id="EGV98425.1"/>
    </source>
</evidence>
<dbReference type="Proteomes" id="UP000001075">
    <property type="component" value="Unassembled WGS sequence"/>
</dbReference>
<dbReference type="InParanoid" id="G3I751"/>